<dbReference type="AlphaFoldDB" id="A0A2A7SG74"/>
<dbReference type="InterPro" id="IPR008517">
    <property type="entry name" value="GNA1162-like"/>
</dbReference>
<dbReference type="Proteomes" id="UP000220629">
    <property type="component" value="Unassembled WGS sequence"/>
</dbReference>
<evidence type="ECO:0000313" key="2">
    <source>
        <dbReference type="EMBL" id="PEH42551.1"/>
    </source>
</evidence>
<keyword evidence="1" id="KW-0732">Signal</keyword>
<feature type="chain" id="PRO_5012179432" description="Lipoprotein" evidence="1">
    <location>
        <begin position="24"/>
        <end position="228"/>
    </location>
</feature>
<evidence type="ECO:0000256" key="1">
    <source>
        <dbReference type="SAM" id="SignalP"/>
    </source>
</evidence>
<protein>
    <recommendedName>
        <fullName evidence="4">Lipoprotein</fullName>
    </recommendedName>
</protein>
<comment type="caution">
    <text evidence="2">The sequence shown here is derived from an EMBL/GenBank/DDBJ whole genome shotgun (WGS) entry which is preliminary data.</text>
</comment>
<dbReference type="Gene3D" id="3.40.50.10610">
    <property type="entry name" value="ABC-type transport auxiliary lipoprotein component"/>
    <property type="match status" value="1"/>
</dbReference>
<feature type="signal peptide" evidence="1">
    <location>
        <begin position="1"/>
        <end position="23"/>
    </location>
</feature>
<accession>A0A2A7SG74</accession>
<dbReference type="Pfam" id="PF05643">
    <property type="entry name" value="GNA1162-like"/>
    <property type="match status" value="1"/>
</dbReference>
<dbReference type="EMBL" id="PDDY01000001">
    <property type="protein sequence ID" value="PEH42551.1"/>
    <property type="molecule type" value="Genomic_DNA"/>
</dbReference>
<dbReference type="RefSeq" id="WP_096751139.1">
    <property type="nucleotide sequence ID" value="NZ_CADEPO010000018.1"/>
</dbReference>
<sequence length="228" mass="24023">MLQRISIKLLSAVALLAMLAACAGPVQRPDYTAFKRSQPKSILVLPPVNNTNEVKASFGVLSRVTLPLAESGYYVVPVGPMEETFKYNGLTTPNDIAEVSPAKLREIFGADSALYMTVTRYGTTYQVIDSVTVVSVSAKLVDLRTGDVLWTGSQSATDKELGGMHGGVQGGGMVGLFVNLAQAAVKQIAKTVTDESVDVAGLTNAKLLSAGPPNGLLYGPRSPKYGTD</sequence>
<reference evidence="3" key="1">
    <citation type="submission" date="2017-09" db="EMBL/GenBank/DDBJ databases">
        <title>FDA dAtabase for Regulatory Grade micrObial Sequences (FDA-ARGOS): Supporting development and validation of Infectious Disease Dx tests.</title>
        <authorList>
            <person name="Minogue T."/>
            <person name="Wolcott M."/>
            <person name="Wasieloski L."/>
            <person name="Aguilar W."/>
            <person name="Moore D."/>
            <person name="Tallon L."/>
            <person name="Sadzewicz L."/>
            <person name="Ott S."/>
            <person name="Zhao X."/>
            <person name="Nagaraj S."/>
            <person name="Vavikolanu K."/>
            <person name="Aluvathingal J."/>
            <person name="Nadendla S."/>
            <person name="Sichtig H."/>
        </authorList>
    </citation>
    <scope>NUCLEOTIDE SEQUENCE [LARGE SCALE GENOMIC DNA]</scope>
    <source>
        <strain evidence="3">FDAARGOS_390</strain>
    </source>
</reference>
<proteinExistence type="predicted"/>
<organism evidence="2 3">
    <name type="scientific">Burkholderia gladioli</name>
    <name type="common">Pseudomonas marginata</name>
    <name type="synonym">Phytomonas marginata</name>
    <dbReference type="NCBI Taxonomy" id="28095"/>
    <lineage>
        <taxon>Bacteria</taxon>
        <taxon>Pseudomonadati</taxon>
        <taxon>Pseudomonadota</taxon>
        <taxon>Betaproteobacteria</taxon>
        <taxon>Burkholderiales</taxon>
        <taxon>Burkholderiaceae</taxon>
        <taxon>Burkholderia</taxon>
    </lineage>
</organism>
<gene>
    <name evidence="2" type="ORF">CRM94_10540</name>
</gene>
<evidence type="ECO:0008006" key="4">
    <source>
        <dbReference type="Google" id="ProtNLM"/>
    </source>
</evidence>
<evidence type="ECO:0000313" key="3">
    <source>
        <dbReference type="Proteomes" id="UP000220629"/>
    </source>
</evidence>
<dbReference type="PROSITE" id="PS51257">
    <property type="entry name" value="PROKAR_LIPOPROTEIN"/>
    <property type="match status" value="1"/>
</dbReference>
<name>A0A2A7SG74_BURGA</name>